<evidence type="ECO:0000313" key="3">
    <source>
        <dbReference type="Proteomes" id="UP000828251"/>
    </source>
</evidence>
<feature type="transmembrane region" description="Helical" evidence="1">
    <location>
        <begin position="15"/>
        <end position="34"/>
    </location>
</feature>
<name>A0A9D3W739_9ROSI</name>
<proteinExistence type="predicted"/>
<dbReference type="AlphaFoldDB" id="A0A9D3W739"/>
<organism evidence="2 3">
    <name type="scientific">Gossypium stocksii</name>
    <dbReference type="NCBI Taxonomy" id="47602"/>
    <lineage>
        <taxon>Eukaryota</taxon>
        <taxon>Viridiplantae</taxon>
        <taxon>Streptophyta</taxon>
        <taxon>Embryophyta</taxon>
        <taxon>Tracheophyta</taxon>
        <taxon>Spermatophyta</taxon>
        <taxon>Magnoliopsida</taxon>
        <taxon>eudicotyledons</taxon>
        <taxon>Gunneridae</taxon>
        <taxon>Pentapetalae</taxon>
        <taxon>rosids</taxon>
        <taxon>malvids</taxon>
        <taxon>Malvales</taxon>
        <taxon>Malvaceae</taxon>
        <taxon>Malvoideae</taxon>
        <taxon>Gossypium</taxon>
    </lineage>
</organism>
<reference evidence="2 3" key="1">
    <citation type="journal article" date="2021" name="Plant Biotechnol. J.">
        <title>Multi-omics assisted identification of the key and species-specific regulatory components of drought-tolerant mechanisms in Gossypium stocksii.</title>
        <authorList>
            <person name="Yu D."/>
            <person name="Ke L."/>
            <person name="Zhang D."/>
            <person name="Wu Y."/>
            <person name="Sun Y."/>
            <person name="Mei J."/>
            <person name="Sun J."/>
            <person name="Sun Y."/>
        </authorList>
    </citation>
    <scope>NUCLEOTIDE SEQUENCE [LARGE SCALE GENOMIC DNA]</scope>
    <source>
        <strain evidence="3">cv. E1</strain>
        <tissue evidence="2">Leaf</tissue>
    </source>
</reference>
<feature type="non-terminal residue" evidence="2">
    <location>
        <position position="87"/>
    </location>
</feature>
<dbReference type="EMBL" id="JAIQCV010000003">
    <property type="protein sequence ID" value="KAH1114439.1"/>
    <property type="molecule type" value="Genomic_DNA"/>
</dbReference>
<keyword evidence="1" id="KW-0812">Transmembrane</keyword>
<keyword evidence="1" id="KW-0472">Membrane</keyword>
<gene>
    <name evidence="2" type="ORF">J1N35_007817</name>
</gene>
<protein>
    <submittedName>
        <fullName evidence="2">Uncharacterized protein</fullName>
    </submittedName>
</protein>
<accession>A0A9D3W739</accession>
<keyword evidence="1" id="KW-1133">Transmembrane helix</keyword>
<keyword evidence="3" id="KW-1185">Reference proteome</keyword>
<comment type="caution">
    <text evidence="2">The sequence shown here is derived from an EMBL/GenBank/DDBJ whole genome shotgun (WGS) entry which is preliminary data.</text>
</comment>
<evidence type="ECO:0000256" key="1">
    <source>
        <dbReference type="SAM" id="Phobius"/>
    </source>
</evidence>
<sequence length="87" mass="9815">MLGEVFSVWKVERNWGVLLGLWIVELAFLFIFELSMGEEASSNKVMAVVPAENKLIAPSPKFKWRRVLVVRDFPLGCGRMATPNFGS</sequence>
<evidence type="ECO:0000313" key="2">
    <source>
        <dbReference type="EMBL" id="KAH1114439.1"/>
    </source>
</evidence>
<dbReference type="Proteomes" id="UP000828251">
    <property type="component" value="Unassembled WGS sequence"/>
</dbReference>